<feature type="region of interest" description="Disordered" evidence="1">
    <location>
        <begin position="88"/>
        <end position="117"/>
    </location>
</feature>
<gene>
    <name evidence="3" type="ORF">ACFOWZ_01380</name>
</gene>
<name>A0ABV8BIH3_9PSEU</name>
<keyword evidence="2" id="KW-0812">Transmembrane</keyword>
<feature type="transmembrane region" description="Helical" evidence="2">
    <location>
        <begin position="9"/>
        <end position="30"/>
    </location>
</feature>
<sequence length="117" mass="11651">MTAGKSRAWWVAGGAVVCGGAVWALLQFGVPVFLSDQNHPARPALEASSWIAGIASLLVALVALIVALRQGGSSTPAATHGGIVFTGNVTGGSGSGPTTGVHVEHPPDPPSPARPQP</sequence>
<accession>A0ABV8BIH3</accession>
<evidence type="ECO:0000256" key="1">
    <source>
        <dbReference type="SAM" id="MobiDB-lite"/>
    </source>
</evidence>
<reference evidence="4" key="1">
    <citation type="journal article" date="2019" name="Int. J. Syst. Evol. Microbiol.">
        <title>The Global Catalogue of Microorganisms (GCM) 10K type strain sequencing project: providing services to taxonomists for standard genome sequencing and annotation.</title>
        <authorList>
            <consortium name="The Broad Institute Genomics Platform"/>
            <consortium name="The Broad Institute Genome Sequencing Center for Infectious Disease"/>
            <person name="Wu L."/>
            <person name="Ma J."/>
        </authorList>
    </citation>
    <scope>NUCLEOTIDE SEQUENCE [LARGE SCALE GENOMIC DNA]</scope>
    <source>
        <strain evidence="4">CGMCC 4.7405</strain>
    </source>
</reference>
<feature type="transmembrane region" description="Helical" evidence="2">
    <location>
        <begin position="50"/>
        <end position="68"/>
    </location>
</feature>
<dbReference type="RefSeq" id="WP_382367356.1">
    <property type="nucleotide sequence ID" value="NZ_JBHRZI010000003.1"/>
</dbReference>
<dbReference type="EMBL" id="JBHRZI010000003">
    <property type="protein sequence ID" value="MFC3890111.1"/>
    <property type="molecule type" value="Genomic_DNA"/>
</dbReference>
<evidence type="ECO:0000313" key="3">
    <source>
        <dbReference type="EMBL" id="MFC3890111.1"/>
    </source>
</evidence>
<keyword evidence="4" id="KW-1185">Reference proteome</keyword>
<evidence type="ECO:0000256" key="2">
    <source>
        <dbReference type="SAM" id="Phobius"/>
    </source>
</evidence>
<comment type="caution">
    <text evidence="3">The sequence shown here is derived from an EMBL/GenBank/DDBJ whole genome shotgun (WGS) entry which is preliminary data.</text>
</comment>
<dbReference type="Proteomes" id="UP001595690">
    <property type="component" value="Unassembled WGS sequence"/>
</dbReference>
<proteinExistence type="predicted"/>
<protein>
    <submittedName>
        <fullName evidence="3">Uncharacterized protein</fullName>
    </submittedName>
</protein>
<evidence type="ECO:0000313" key="4">
    <source>
        <dbReference type="Proteomes" id="UP001595690"/>
    </source>
</evidence>
<keyword evidence="2" id="KW-1133">Transmembrane helix</keyword>
<keyword evidence="2" id="KW-0472">Membrane</keyword>
<feature type="compositionally biased region" description="Pro residues" evidence="1">
    <location>
        <begin position="108"/>
        <end position="117"/>
    </location>
</feature>
<organism evidence="3 4">
    <name type="scientific">Lentzea rhizosphaerae</name>
    <dbReference type="NCBI Taxonomy" id="2041025"/>
    <lineage>
        <taxon>Bacteria</taxon>
        <taxon>Bacillati</taxon>
        <taxon>Actinomycetota</taxon>
        <taxon>Actinomycetes</taxon>
        <taxon>Pseudonocardiales</taxon>
        <taxon>Pseudonocardiaceae</taxon>
        <taxon>Lentzea</taxon>
    </lineage>
</organism>